<dbReference type="Gene3D" id="1.20.5.170">
    <property type="match status" value="1"/>
</dbReference>
<dbReference type="CDD" id="cd14688">
    <property type="entry name" value="bZIP_YAP"/>
    <property type="match status" value="1"/>
</dbReference>
<comment type="caution">
    <text evidence="2">The sequence shown here is derived from an EMBL/GenBank/DDBJ whole genome shotgun (WGS) entry which is preliminary data.</text>
</comment>
<protein>
    <recommendedName>
        <fullName evidence="4">BZIP transcription factor domain-containing protein</fullName>
    </recommendedName>
</protein>
<evidence type="ECO:0000313" key="2">
    <source>
        <dbReference type="EMBL" id="OAQ58937.2"/>
    </source>
</evidence>
<dbReference type="AlphaFoldDB" id="A0A179F0F3"/>
<organism evidence="2 3">
    <name type="scientific">Pochonia chlamydosporia 170</name>
    <dbReference type="NCBI Taxonomy" id="1380566"/>
    <lineage>
        <taxon>Eukaryota</taxon>
        <taxon>Fungi</taxon>
        <taxon>Dikarya</taxon>
        <taxon>Ascomycota</taxon>
        <taxon>Pezizomycotina</taxon>
        <taxon>Sordariomycetes</taxon>
        <taxon>Hypocreomycetidae</taxon>
        <taxon>Hypocreales</taxon>
        <taxon>Clavicipitaceae</taxon>
        <taxon>Pochonia</taxon>
    </lineage>
</organism>
<keyword evidence="3" id="KW-1185">Reference proteome</keyword>
<reference evidence="2 3" key="1">
    <citation type="journal article" date="2016" name="PLoS Pathog.">
        <title>Biosynthesis of antibiotic leucinostatins in bio-control fungus Purpureocillium lilacinum and their inhibition on phytophthora revealed by genome mining.</title>
        <authorList>
            <person name="Wang G."/>
            <person name="Liu Z."/>
            <person name="Lin R."/>
            <person name="Li E."/>
            <person name="Mao Z."/>
            <person name="Ling J."/>
            <person name="Yang Y."/>
            <person name="Yin W.B."/>
            <person name="Xie B."/>
        </authorList>
    </citation>
    <scope>NUCLEOTIDE SEQUENCE [LARGE SCALE GENOMIC DNA]</scope>
    <source>
        <strain evidence="2">170</strain>
    </source>
</reference>
<dbReference type="OrthoDB" id="3535998at2759"/>
<sequence>MSQPPSGLAGVAANVPKGKGIRRVSASSPAPLARKRIHDREAQRATRKRTREYMDRLQREVDELRSKSCAGASMRNTTLERLSQRNRDLENELAELKMRLSSASPRPGRPFEIVAGIHITSHAHRCHRMFANGLSLRYNGAKTGVSAFEGLRRPPPEERNNVAGSEYANQRGFEPPSRGIWATICLDYPSHFQPLPAKFV</sequence>
<dbReference type="Proteomes" id="UP000078397">
    <property type="component" value="Unassembled WGS sequence"/>
</dbReference>
<dbReference type="EMBL" id="LSBJ02000014">
    <property type="protein sequence ID" value="OAQ58937.2"/>
    <property type="molecule type" value="Genomic_DNA"/>
</dbReference>
<feature type="region of interest" description="Disordered" evidence="1">
    <location>
        <begin position="1"/>
        <end position="48"/>
    </location>
</feature>
<gene>
    <name evidence="2" type="ORF">VFPPC_11880</name>
</gene>
<dbReference type="GeneID" id="28854402"/>
<evidence type="ECO:0000256" key="1">
    <source>
        <dbReference type="SAM" id="MobiDB-lite"/>
    </source>
</evidence>
<proteinExistence type="predicted"/>
<evidence type="ECO:0000313" key="3">
    <source>
        <dbReference type="Proteomes" id="UP000078397"/>
    </source>
</evidence>
<evidence type="ECO:0008006" key="4">
    <source>
        <dbReference type="Google" id="ProtNLM"/>
    </source>
</evidence>
<name>A0A179F0F3_METCM</name>
<dbReference type="RefSeq" id="XP_022283987.1">
    <property type="nucleotide sequence ID" value="XM_022428792.1"/>
</dbReference>
<dbReference type="KEGG" id="pchm:VFPPC_11880"/>
<accession>A0A179F0F3</accession>